<evidence type="ECO:0000256" key="2">
    <source>
        <dbReference type="ARBA" id="ARBA00012776"/>
    </source>
</evidence>
<accession>F0ZZR0</accession>
<dbReference type="FunFam" id="3.40.50.720:FF:000908">
    <property type="entry name" value="Methenyl tetrahydrofolate cyclohydrolase / NADP-dependent methylene H4F dehydrogenase"/>
    <property type="match status" value="1"/>
</dbReference>
<evidence type="ECO:0000256" key="4">
    <source>
        <dbReference type="ARBA" id="ARBA00022801"/>
    </source>
</evidence>
<dbReference type="GO" id="GO:0004477">
    <property type="term" value="F:methenyltetrahydrofolate cyclohydrolase activity"/>
    <property type="evidence" value="ECO:0000318"/>
    <property type="project" value="GO_Central"/>
</dbReference>
<dbReference type="GO" id="GO:0005829">
    <property type="term" value="C:cytosol"/>
    <property type="evidence" value="ECO:0000318"/>
    <property type="project" value="GO_Central"/>
</dbReference>
<keyword evidence="10" id="KW-1185">Reference proteome</keyword>
<dbReference type="InterPro" id="IPR020630">
    <property type="entry name" value="THF_DH/CycHdrlase_cat_dom"/>
</dbReference>
<dbReference type="Gene3D" id="3.40.50.720">
    <property type="entry name" value="NAD(P)-binding Rossmann-like Domain"/>
    <property type="match status" value="1"/>
</dbReference>
<dbReference type="KEGG" id="dpp:DICPUDRAFT_157687"/>
<gene>
    <name evidence="9" type="ORF">DICPUDRAFT_157687</name>
</gene>
<dbReference type="eggNOG" id="KOG0089">
    <property type="taxonomic scope" value="Eukaryota"/>
</dbReference>
<keyword evidence="3" id="KW-0554">One-carbon metabolism</keyword>
<dbReference type="HAMAP" id="MF_01576">
    <property type="entry name" value="THF_DHG_CYH"/>
    <property type="match status" value="1"/>
</dbReference>
<comment type="subunit">
    <text evidence="1">Homodimer.</text>
</comment>
<dbReference type="Proteomes" id="UP000001064">
    <property type="component" value="Unassembled WGS sequence"/>
</dbReference>
<dbReference type="OrthoDB" id="5126881at2759"/>
<reference evidence="10" key="1">
    <citation type="journal article" date="2011" name="Genome Biol.">
        <title>Comparative genomics of the social amoebae Dictyostelium discoideum and Dictyostelium purpureum.</title>
        <authorList>
            <consortium name="US DOE Joint Genome Institute (JGI-PGF)"/>
            <person name="Sucgang R."/>
            <person name="Kuo A."/>
            <person name="Tian X."/>
            <person name="Salerno W."/>
            <person name="Parikh A."/>
            <person name="Feasley C.L."/>
            <person name="Dalin E."/>
            <person name="Tu H."/>
            <person name="Huang E."/>
            <person name="Barry K."/>
            <person name="Lindquist E."/>
            <person name="Shapiro H."/>
            <person name="Bruce D."/>
            <person name="Schmutz J."/>
            <person name="Salamov A."/>
            <person name="Fey P."/>
            <person name="Gaudet P."/>
            <person name="Anjard C."/>
            <person name="Babu M.M."/>
            <person name="Basu S."/>
            <person name="Bushmanova Y."/>
            <person name="van der Wel H."/>
            <person name="Katoh-Kurasawa M."/>
            <person name="Dinh C."/>
            <person name="Coutinho P.M."/>
            <person name="Saito T."/>
            <person name="Elias M."/>
            <person name="Schaap P."/>
            <person name="Kay R.R."/>
            <person name="Henrissat B."/>
            <person name="Eichinger L."/>
            <person name="Rivero F."/>
            <person name="Putnam N.H."/>
            <person name="West C.M."/>
            <person name="Loomis W.F."/>
            <person name="Chisholm R.L."/>
            <person name="Shaulsky G."/>
            <person name="Strassmann J.E."/>
            <person name="Queller D.C."/>
            <person name="Kuspa A."/>
            <person name="Grigoriev I.V."/>
        </authorList>
    </citation>
    <scope>NUCLEOTIDE SEQUENCE [LARGE SCALE GENOMIC DNA]</scope>
    <source>
        <strain evidence="10">QSDP1</strain>
    </source>
</reference>
<dbReference type="FunCoup" id="F0ZZR0">
    <property type="interactions" value="2"/>
</dbReference>
<dbReference type="Pfam" id="PF00763">
    <property type="entry name" value="THF_DHG_CYH"/>
    <property type="match status" value="1"/>
</dbReference>
<evidence type="ECO:0000256" key="3">
    <source>
        <dbReference type="ARBA" id="ARBA00022563"/>
    </source>
</evidence>
<dbReference type="RefSeq" id="XP_003292911.1">
    <property type="nucleotide sequence ID" value="XM_003292863.1"/>
</dbReference>
<dbReference type="EMBL" id="GL871319">
    <property type="protein sequence ID" value="EGC30570.1"/>
    <property type="molecule type" value="Genomic_DNA"/>
</dbReference>
<keyword evidence="6" id="KW-0511">Multifunctional enzyme</keyword>
<dbReference type="InterPro" id="IPR046346">
    <property type="entry name" value="Aminoacid_DH-like_N_sf"/>
</dbReference>
<dbReference type="PRINTS" id="PR00085">
    <property type="entry name" value="THFDHDRGNASE"/>
</dbReference>
<organism evidence="9 10">
    <name type="scientific">Dictyostelium purpureum</name>
    <name type="common">Slime mold</name>
    <dbReference type="NCBI Taxonomy" id="5786"/>
    <lineage>
        <taxon>Eukaryota</taxon>
        <taxon>Amoebozoa</taxon>
        <taxon>Evosea</taxon>
        <taxon>Eumycetozoa</taxon>
        <taxon>Dictyostelia</taxon>
        <taxon>Dictyosteliales</taxon>
        <taxon>Dictyosteliaceae</taxon>
        <taxon>Dictyostelium</taxon>
    </lineage>
</organism>
<dbReference type="GeneID" id="10510306"/>
<feature type="domain" description="Tetrahydrofolate dehydrogenase/cyclohydrolase catalytic" evidence="7">
    <location>
        <begin position="75"/>
        <end position="190"/>
    </location>
</feature>
<evidence type="ECO:0000313" key="10">
    <source>
        <dbReference type="Proteomes" id="UP000001064"/>
    </source>
</evidence>
<dbReference type="GO" id="GO:0035999">
    <property type="term" value="P:tetrahydrofolate interconversion"/>
    <property type="evidence" value="ECO:0000318"/>
    <property type="project" value="GO_Central"/>
</dbReference>
<keyword evidence="5" id="KW-0560">Oxidoreductase</keyword>
<proteinExistence type="inferred from homology"/>
<keyword evidence="4" id="KW-0378">Hydrolase</keyword>
<evidence type="ECO:0000256" key="1">
    <source>
        <dbReference type="ARBA" id="ARBA00011738"/>
    </source>
</evidence>
<dbReference type="VEuPathDB" id="AmoebaDB:DICPUDRAFT_157687"/>
<evidence type="ECO:0000313" key="9">
    <source>
        <dbReference type="EMBL" id="EGC30570.1"/>
    </source>
</evidence>
<dbReference type="InParanoid" id="F0ZZR0"/>
<evidence type="ECO:0000256" key="6">
    <source>
        <dbReference type="ARBA" id="ARBA00023268"/>
    </source>
</evidence>
<evidence type="ECO:0000256" key="5">
    <source>
        <dbReference type="ARBA" id="ARBA00023002"/>
    </source>
</evidence>
<sequence>MIFRSVKTIKKCLPQANSLFRPFTTTATATTTSSTNIAGTTIITPKITDTISGVDNPIIEKKVTTPPQPIKPVVLNGKLLSSHIKESIKKDTADFIKNSGITPHLVVIYVGDNKQIESYIKAKKTGCEEVGFRFTLDRFSSDITEAQLIKKIKYHSEDPSVHGIIVQLPLPENINRDNIIQAIDPKKDVDGLTSINMGQIMVSKKPLFIPCTPLGILEIFKAYNIKLEGKNVAVLGRSNLVGRTIATLLSQKDMSNPSIMGGANVTTFHKYSKSYHHLLKNADVIISATGVPGLVKKEDLKKGVILIDVGINYKEDSSKKSGYRMVGDVDPESYEKSIAYTPVPGGVGPLTVACLLRNVLKSSILHYRIQCSRLRAGVENNIVDKKEKDLKSDNKNNQ</sequence>
<dbReference type="Gene3D" id="3.40.50.10860">
    <property type="entry name" value="Leucine Dehydrogenase, chain A, domain 1"/>
    <property type="match status" value="1"/>
</dbReference>
<dbReference type="CDD" id="cd01080">
    <property type="entry name" value="NAD_bind_m-THF_DH_Cyclohyd"/>
    <property type="match status" value="1"/>
</dbReference>
<dbReference type="InterPro" id="IPR036291">
    <property type="entry name" value="NAD(P)-bd_dom_sf"/>
</dbReference>
<dbReference type="InterPro" id="IPR000672">
    <property type="entry name" value="THF_DH/CycHdrlase"/>
</dbReference>
<dbReference type="STRING" id="5786.F0ZZR0"/>
<dbReference type="EC" id="3.5.4.9" evidence="2"/>
<evidence type="ECO:0000259" key="7">
    <source>
        <dbReference type="Pfam" id="PF00763"/>
    </source>
</evidence>
<dbReference type="PANTHER" id="PTHR48099:SF6">
    <property type="entry name" value="METHENYL TETRAHYDROFOLATE CYCLOHYDROLASE _ NADP-DEPENDENT METHYLENE H4F DEHYDROGENASE"/>
    <property type="match status" value="1"/>
</dbReference>
<dbReference type="Pfam" id="PF02882">
    <property type="entry name" value="THF_DHG_CYH_C"/>
    <property type="match status" value="1"/>
</dbReference>
<dbReference type="SUPFAM" id="SSF53223">
    <property type="entry name" value="Aminoacid dehydrogenase-like, N-terminal domain"/>
    <property type="match status" value="1"/>
</dbReference>
<name>F0ZZR0_DICPU</name>
<evidence type="ECO:0000259" key="8">
    <source>
        <dbReference type="Pfam" id="PF02882"/>
    </source>
</evidence>
<dbReference type="InterPro" id="IPR020631">
    <property type="entry name" value="THF_DH/CycHdrlase_NAD-bd_dom"/>
</dbReference>
<protein>
    <recommendedName>
        <fullName evidence="2">methenyltetrahydrofolate cyclohydrolase</fullName>
        <ecNumber evidence="2">3.5.4.9</ecNumber>
    </recommendedName>
</protein>
<dbReference type="PANTHER" id="PTHR48099">
    <property type="entry name" value="C-1-TETRAHYDROFOLATE SYNTHASE, CYTOPLASMIC-RELATED"/>
    <property type="match status" value="1"/>
</dbReference>
<feature type="domain" description="Tetrahydrofolate dehydrogenase/cyclohydrolase NAD(P)-binding" evidence="8">
    <location>
        <begin position="210"/>
        <end position="362"/>
    </location>
</feature>
<dbReference type="OMA" id="CHHMTRS"/>
<dbReference type="FunFam" id="3.40.50.10860:FF:000005">
    <property type="entry name" value="C-1-tetrahydrofolate synthase, cytoplasmic, putative"/>
    <property type="match status" value="1"/>
</dbReference>
<dbReference type="SUPFAM" id="SSF51735">
    <property type="entry name" value="NAD(P)-binding Rossmann-fold domains"/>
    <property type="match status" value="1"/>
</dbReference>
<dbReference type="GO" id="GO:0004488">
    <property type="term" value="F:methylenetetrahydrofolate dehydrogenase (NADP+) activity"/>
    <property type="evidence" value="ECO:0000318"/>
    <property type="project" value="GO_Central"/>
</dbReference>
<dbReference type="AlphaFoldDB" id="F0ZZR0"/>